<evidence type="ECO:0000259" key="1">
    <source>
        <dbReference type="Pfam" id="PF14229"/>
    </source>
</evidence>
<dbReference type="Proteomes" id="UP000243002">
    <property type="component" value="Unassembled WGS sequence"/>
</dbReference>
<dbReference type="Pfam" id="PF14229">
    <property type="entry name" value="DUF4332"/>
    <property type="match status" value="1"/>
</dbReference>
<dbReference type="RefSeq" id="WP_106501922.1">
    <property type="nucleotide sequence ID" value="NZ_PXXO01000002.1"/>
</dbReference>
<comment type="caution">
    <text evidence="2">The sequence shown here is derived from an EMBL/GenBank/DDBJ whole genome shotgun (WGS) entry which is preliminary data.</text>
</comment>
<gene>
    <name evidence="2" type="ORF">C7K55_03065</name>
</gene>
<name>A0A2P7N0D4_9CYAN</name>
<feature type="domain" description="DUF4332" evidence="1">
    <location>
        <begin position="8"/>
        <end position="123"/>
    </location>
</feature>
<organism evidence="2 3">
    <name type="scientific">Cyanobium usitatum str. Tous</name>
    <dbReference type="NCBI Taxonomy" id="2116684"/>
    <lineage>
        <taxon>Bacteria</taxon>
        <taxon>Bacillati</taxon>
        <taxon>Cyanobacteriota</taxon>
        <taxon>Cyanophyceae</taxon>
        <taxon>Synechococcales</taxon>
        <taxon>Prochlorococcaceae</taxon>
        <taxon>Cyanobium</taxon>
    </lineage>
</organism>
<accession>A0A2P7N0D4</accession>
<dbReference type="InterPro" id="IPR025567">
    <property type="entry name" value="DUF4332"/>
</dbReference>
<protein>
    <submittedName>
        <fullName evidence="2">DUF4332 domain-containing protein</fullName>
    </submittedName>
</protein>
<dbReference type="OrthoDB" id="558458at2"/>
<dbReference type="EMBL" id="PXXO01000002">
    <property type="protein sequence ID" value="PSJ06948.1"/>
    <property type="molecule type" value="Genomic_DNA"/>
</dbReference>
<reference evidence="2 3" key="1">
    <citation type="journal article" date="2018" name="Environ. Microbiol.">
        <title>Ecological and genomic features of two widespread freshwater picocyanobacteria.</title>
        <authorList>
            <person name="Cabello-Yeves P.J."/>
            <person name="Picazo A."/>
            <person name="Camacho A."/>
            <person name="Callieri C."/>
            <person name="Rosselli R."/>
            <person name="Roda-Garcia J.J."/>
            <person name="Coutinho F.H."/>
            <person name="Rodriguez-Valera F."/>
        </authorList>
    </citation>
    <scope>NUCLEOTIDE SEQUENCE [LARGE SCALE GENOMIC DNA]</scope>
    <source>
        <strain evidence="2 3">Tous</strain>
    </source>
</reference>
<dbReference type="AlphaFoldDB" id="A0A2P7N0D4"/>
<keyword evidence="3" id="KW-1185">Reference proteome</keyword>
<evidence type="ECO:0000313" key="2">
    <source>
        <dbReference type="EMBL" id="PSJ06948.1"/>
    </source>
</evidence>
<evidence type="ECO:0000313" key="3">
    <source>
        <dbReference type="Proteomes" id="UP000243002"/>
    </source>
</evidence>
<proteinExistence type="predicted"/>
<sequence length="127" mass="14126">MWQLPIHFQREQRQLELAGIDNWPQLAGLQDQDLRRLGRSGGASEARLIKLRGQARLVVEVGLEPAEAALLLYAGIASRAGLAASDPHQLLVQMGRLQRSLTGMASPLLDLTTLSEWIRRAQRRPTN</sequence>